<accession>D3BBR5</accession>
<organism evidence="1 2">
    <name type="scientific">Heterostelium pallidum (strain ATCC 26659 / Pp 5 / PN500)</name>
    <name type="common">Cellular slime mold</name>
    <name type="synonym">Polysphondylium pallidum</name>
    <dbReference type="NCBI Taxonomy" id="670386"/>
    <lineage>
        <taxon>Eukaryota</taxon>
        <taxon>Amoebozoa</taxon>
        <taxon>Evosea</taxon>
        <taxon>Eumycetozoa</taxon>
        <taxon>Dictyostelia</taxon>
        <taxon>Acytosteliales</taxon>
        <taxon>Acytosteliaceae</taxon>
        <taxon>Heterostelium</taxon>
    </lineage>
</organism>
<dbReference type="AlphaFoldDB" id="D3BBR5"/>
<reference evidence="1 2" key="1">
    <citation type="journal article" date="2011" name="Genome Res.">
        <title>Phylogeny-wide analysis of social amoeba genomes highlights ancient origins for complex intercellular communication.</title>
        <authorList>
            <person name="Heidel A.J."/>
            <person name="Lawal H.M."/>
            <person name="Felder M."/>
            <person name="Schilde C."/>
            <person name="Helps N.R."/>
            <person name="Tunggal B."/>
            <person name="Rivero F."/>
            <person name="John U."/>
            <person name="Schleicher M."/>
            <person name="Eichinger L."/>
            <person name="Platzer M."/>
            <person name="Noegel A.A."/>
            <person name="Schaap P."/>
            <person name="Gloeckner G."/>
        </authorList>
    </citation>
    <scope>NUCLEOTIDE SEQUENCE [LARGE SCALE GENOMIC DNA]</scope>
    <source>
        <strain evidence="2">ATCC 26659 / Pp 5 / PN500</strain>
    </source>
</reference>
<dbReference type="Gene3D" id="1.25.40.20">
    <property type="entry name" value="Ankyrin repeat-containing domain"/>
    <property type="match status" value="2"/>
</dbReference>
<dbReference type="STRING" id="670386.D3BBR5"/>
<name>D3BBR5_HETP5</name>
<dbReference type="SMART" id="SM00248">
    <property type="entry name" value="ANK"/>
    <property type="match status" value="6"/>
</dbReference>
<evidence type="ECO:0008006" key="3">
    <source>
        <dbReference type="Google" id="ProtNLM"/>
    </source>
</evidence>
<dbReference type="SUPFAM" id="SSF48403">
    <property type="entry name" value="Ankyrin repeat"/>
    <property type="match status" value="1"/>
</dbReference>
<dbReference type="PANTHER" id="PTHR46586">
    <property type="entry name" value="ANKYRIN REPEAT-CONTAINING PROTEIN"/>
    <property type="match status" value="1"/>
</dbReference>
<dbReference type="GeneID" id="31361418"/>
<evidence type="ECO:0000313" key="2">
    <source>
        <dbReference type="Proteomes" id="UP000001396"/>
    </source>
</evidence>
<dbReference type="Proteomes" id="UP000001396">
    <property type="component" value="Unassembled WGS sequence"/>
</dbReference>
<dbReference type="EMBL" id="ADBJ01000026">
    <property type="protein sequence ID" value="EFA81098.1"/>
    <property type="molecule type" value="Genomic_DNA"/>
</dbReference>
<dbReference type="InterPro" id="IPR052050">
    <property type="entry name" value="SecEffector_AnkRepeat"/>
</dbReference>
<comment type="caution">
    <text evidence="1">The sequence shown here is derived from an EMBL/GenBank/DDBJ whole genome shotgun (WGS) entry which is preliminary data.</text>
</comment>
<protein>
    <recommendedName>
        <fullName evidence="3">Ankyrin repeat protein</fullName>
    </recommendedName>
</protein>
<dbReference type="InParanoid" id="D3BBR5"/>
<proteinExistence type="predicted"/>
<dbReference type="RefSeq" id="XP_020433216.1">
    <property type="nucleotide sequence ID" value="XM_020576804.1"/>
</dbReference>
<sequence>MDKSKFTKVFNNNVLNRLIFQFVQFCNVQSKLHLNDKKRYGWSKLIQNPRALAGNGYFSLLKEYFQSNSIDSFRDIDVFKILRCAIQSSNQNSIHILRKSLFAVYATRSNRFDIVKYMDGLEGTKWNYDQSLDEAPKVINDSDQPGNLEMLIFLSERTKSSSSVLGNAALVGRVDMIEWLIKNRPSKDLRNSRMYMKAVTGGHINVLEYLQRENLDSPLADGFCLLDIAASNGKLDCLKWLHSNNINRCSTDAMDMAAENGDLQTVKWLHYNRTEGCTTKAMDGASKKGHLDLVMWLHYNRTEGCSTKAFDGAAKKGHIDLVRWLHENRTESCTMFASSNAVINGQLEILKWFNKNLPQMIDPDVMNLACEAGHIHIVRWMHENRTESCNPFSMDEAARFGHYEVVRFLHENRTEGCTQNAINFAATHGHLNIVQYLHFNRTEGCSVSAIDSAARNRYLNVVKWLIENRTEGFSSKAISIAEMTDYHEIVEYLTQNINRQI</sequence>
<gene>
    <name evidence="1" type="ORF">PPL_05934</name>
</gene>
<keyword evidence="2" id="KW-1185">Reference proteome</keyword>
<dbReference type="OMA" id="PEGCKRS"/>
<dbReference type="InterPro" id="IPR036770">
    <property type="entry name" value="Ankyrin_rpt-contain_sf"/>
</dbReference>
<dbReference type="PANTHER" id="PTHR46586:SF3">
    <property type="entry name" value="ANKYRIN REPEAT-CONTAINING PROTEIN"/>
    <property type="match status" value="1"/>
</dbReference>
<evidence type="ECO:0000313" key="1">
    <source>
        <dbReference type="EMBL" id="EFA81098.1"/>
    </source>
</evidence>
<dbReference type="Pfam" id="PF13637">
    <property type="entry name" value="Ank_4"/>
    <property type="match status" value="3"/>
</dbReference>
<dbReference type="InterPro" id="IPR002110">
    <property type="entry name" value="Ankyrin_rpt"/>
</dbReference>